<dbReference type="SUPFAM" id="SSF56925">
    <property type="entry name" value="OMPA-like"/>
    <property type="match status" value="1"/>
</dbReference>
<feature type="chain" id="PRO_5014266564" evidence="2">
    <location>
        <begin position="20"/>
        <end position="221"/>
    </location>
</feature>
<sequence>MKKLLLTVGILAFLTPAYAAPYVLPSPQPGALTSYDWQPTYSLDFVYAISGNSDNYGDMMGPRLALNLYNNQNADFRHQWNLSVAALWGDKTKTFTETIGTGTETHDWKGDQFAMPIMLGYNLNIAITDNVLFYLGGKAGVVIWNQDNTDNITLRQPGNFNTYSTRTDSDTKSEFTYSIGAGFKFIASESIQINLGYEFQKMYVDPNLTQHVLSVGVGVTF</sequence>
<name>A0A1C7PDA4_9BACT</name>
<evidence type="ECO:0000313" key="4">
    <source>
        <dbReference type="EMBL" id="SEH91445.1"/>
    </source>
</evidence>
<organism evidence="4 5">
    <name type="scientific">Akkermansia glycaniphila</name>
    <dbReference type="NCBI Taxonomy" id="1679444"/>
    <lineage>
        <taxon>Bacteria</taxon>
        <taxon>Pseudomonadati</taxon>
        <taxon>Verrucomicrobiota</taxon>
        <taxon>Verrucomicrobiia</taxon>
        <taxon>Verrucomicrobiales</taxon>
        <taxon>Akkermansiaceae</taxon>
        <taxon>Akkermansia</taxon>
    </lineage>
</organism>
<keyword evidence="5" id="KW-1185">Reference proteome</keyword>
<protein>
    <submittedName>
        <fullName evidence="4">Outer membrane protein beta-barrel domain</fullName>
    </submittedName>
</protein>
<dbReference type="InterPro" id="IPR011250">
    <property type="entry name" value="OMP/PagP_B-barrel"/>
</dbReference>
<keyword evidence="1 2" id="KW-0732">Signal</keyword>
<feature type="domain" description="Outer membrane protein beta-barrel" evidence="3">
    <location>
        <begin position="75"/>
        <end position="221"/>
    </location>
</feature>
<accession>A0A1C7PDA4</accession>
<evidence type="ECO:0000259" key="3">
    <source>
        <dbReference type="Pfam" id="PF13505"/>
    </source>
</evidence>
<reference evidence="5" key="1">
    <citation type="submission" date="2016-09" db="EMBL/GenBank/DDBJ databases">
        <authorList>
            <person name="Koehorst J."/>
        </authorList>
    </citation>
    <scope>NUCLEOTIDE SEQUENCE [LARGE SCALE GENOMIC DNA]</scope>
</reference>
<proteinExistence type="predicted"/>
<dbReference type="Gene3D" id="2.40.160.20">
    <property type="match status" value="1"/>
</dbReference>
<dbReference type="STRING" id="1679444.PYTT_1676"/>
<dbReference type="InterPro" id="IPR027385">
    <property type="entry name" value="Beta-barrel_OMP"/>
</dbReference>
<dbReference type="RefSeq" id="WP_067774223.1">
    <property type="nucleotide sequence ID" value="NZ_JACVVN010000012.1"/>
</dbReference>
<evidence type="ECO:0000313" key="5">
    <source>
        <dbReference type="Proteomes" id="UP000176204"/>
    </source>
</evidence>
<evidence type="ECO:0000256" key="2">
    <source>
        <dbReference type="SAM" id="SignalP"/>
    </source>
</evidence>
<evidence type="ECO:0000256" key="1">
    <source>
        <dbReference type="ARBA" id="ARBA00022729"/>
    </source>
</evidence>
<dbReference type="Pfam" id="PF13505">
    <property type="entry name" value="OMP_b-brl"/>
    <property type="match status" value="1"/>
</dbReference>
<dbReference type="AlphaFoldDB" id="A0A1C7PDA4"/>
<dbReference type="KEGG" id="agl:PYTT_1676"/>
<dbReference type="Proteomes" id="UP000176204">
    <property type="component" value="Chromosome I"/>
</dbReference>
<dbReference type="EMBL" id="LT629973">
    <property type="protein sequence ID" value="SEH91445.1"/>
    <property type="molecule type" value="Genomic_DNA"/>
</dbReference>
<feature type="signal peptide" evidence="2">
    <location>
        <begin position="1"/>
        <end position="19"/>
    </location>
</feature>
<gene>
    <name evidence="4" type="ORF">PYTT_1676</name>
</gene>